<evidence type="ECO:0000256" key="9">
    <source>
        <dbReference type="ARBA" id="ARBA00022525"/>
    </source>
</evidence>
<feature type="signal peptide" evidence="24">
    <location>
        <begin position="1"/>
        <end position="18"/>
    </location>
</feature>
<dbReference type="GO" id="GO:0098552">
    <property type="term" value="C:side of membrane"/>
    <property type="evidence" value="ECO:0007669"/>
    <property type="project" value="UniProtKB-KW"/>
</dbReference>
<comment type="subcellular location">
    <subcellularLocation>
        <location evidence="3">Cell membrane</location>
        <topology evidence="3">Lipid-anchor</topology>
        <topology evidence="3">GPI-anchor</topology>
    </subcellularLocation>
    <subcellularLocation>
        <location evidence="2">Secreted</location>
        <location evidence="2">Cell wall</location>
    </subcellularLocation>
</comment>
<keyword evidence="7" id="KW-1003">Cell membrane</keyword>
<evidence type="ECO:0000256" key="23">
    <source>
        <dbReference type="SAM" id="MobiDB-lite"/>
    </source>
</evidence>
<dbReference type="Gene3D" id="3.20.20.80">
    <property type="entry name" value="Glycosidases"/>
    <property type="match status" value="1"/>
</dbReference>
<sequence>MRFTPLLALSASLSIALAQIKGFNYGALFSDNSVKSAADFENEFRTARNLVGTSGFTSARLYTTVQPGTSNAPISAIEAAIRTQTSLLLGLWCSGGQASFDAELAAIRSAIAQYGSGFTDLVEGISVGSEDLYRISPTGVINLSGLGAGPSIIANYISQLRDAISGTPLDGKPVGHVDTWTAWVNGSNQEVIDASDFIGMNGFPYFQNTQANSIENGESLFFAAVDATQAAVGGKSVWITETGWPVSGSTEAQALPSVSNAETYWNDVGCRLFGSRNTWWYTLQDTKPITPNPSFGIVGSTLSTTPLYDLSCGNAPSESATSLMPSSTLSTVASPPPESSTQPTAPIETPSQSPPPAPQPSNPSSGKNCPANLSGPFEFPHLIVPVDSANPDKAYGTSYYGEVSSTISTAFNFDIPPSDAGKTCSLVFLLPIQDKASFTLSGSGSLSVESLNSPATQSTTFNSLQHGMDIGSASSVAPGNAYTIASGECPAGTTIGYLVEATESLSLRYFQDYNPAAPIGLYVTVC</sequence>
<dbReference type="EC" id="3.2.1.39" evidence="5"/>
<dbReference type="GO" id="GO:0071555">
    <property type="term" value="P:cell wall organization"/>
    <property type="evidence" value="ECO:0007669"/>
    <property type="project" value="UniProtKB-KW"/>
</dbReference>
<keyword evidence="8" id="KW-0134">Cell wall</keyword>
<evidence type="ECO:0000256" key="16">
    <source>
        <dbReference type="ARBA" id="ARBA00023288"/>
    </source>
</evidence>
<comment type="catalytic activity">
    <reaction evidence="1">
        <text>Hydrolysis of (1-&gt;3)-beta-D-glucosidic linkages in (1-&gt;3)-beta-D-glucans.</text>
        <dbReference type="EC" id="3.2.1.39"/>
    </reaction>
</comment>
<evidence type="ECO:0000256" key="4">
    <source>
        <dbReference type="ARBA" id="ARBA00008773"/>
    </source>
</evidence>
<accession>A0A6G1GNK7</accession>
<evidence type="ECO:0000256" key="14">
    <source>
        <dbReference type="ARBA" id="ARBA00023180"/>
    </source>
</evidence>
<evidence type="ECO:0000256" key="1">
    <source>
        <dbReference type="ARBA" id="ARBA00000382"/>
    </source>
</evidence>
<evidence type="ECO:0000256" key="6">
    <source>
        <dbReference type="ARBA" id="ARBA00019762"/>
    </source>
</evidence>
<evidence type="ECO:0000256" key="20">
    <source>
        <dbReference type="ARBA" id="ARBA00032134"/>
    </source>
</evidence>
<dbReference type="InterPro" id="IPR000490">
    <property type="entry name" value="Glyco_hydro_17"/>
</dbReference>
<evidence type="ECO:0000256" key="17">
    <source>
        <dbReference type="ARBA" id="ARBA00023316"/>
    </source>
</evidence>
<feature type="region of interest" description="Disordered" evidence="23">
    <location>
        <begin position="319"/>
        <end position="371"/>
    </location>
</feature>
<keyword evidence="14" id="KW-0325">Glycoprotein</keyword>
<keyword evidence="27" id="KW-1185">Reference proteome</keyword>
<evidence type="ECO:0000256" key="24">
    <source>
        <dbReference type="SAM" id="SignalP"/>
    </source>
</evidence>
<dbReference type="InterPro" id="IPR017853">
    <property type="entry name" value="GH"/>
</dbReference>
<feature type="chain" id="PRO_5026108657" description="Probable glucan endo-1,3-beta-glucosidase eglC" evidence="24">
    <location>
        <begin position="19"/>
        <end position="526"/>
    </location>
</feature>
<gene>
    <name evidence="26" type="ORF">K402DRAFT_194722</name>
</gene>
<dbReference type="GO" id="GO:0005576">
    <property type="term" value="C:extracellular region"/>
    <property type="evidence" value="ECO:0007669"/>
    <property type="project" value="TreeGrafter"/>
</dbReference>
<dbReference type="GO" id="GO:0042973">
    <property type="term" value="F:glucan endo-1,3-beta-D-glucosidase activity"/>
    <property type="evidence" value="ECO:0007669"/>
    <property type="project" value="UniProtKB-EC"/>
</dbReference>
<keyword evidence="18" id="KW-0624">Polysaccharide degradation</keyword>
<proteinExistence type="inferred from homology"/>
<keyword evidence="12 26" id="KW-0378">Hydrolase</keyword>
<keyword evidence="16" id="KW-0449">Lipoprotein</keyword>
<evidence type="ECO:0000256" key="8">
    <source>
        <dbReference type="ARBA" id="ARBA00022512"/>
    </source>
</evidence>
<evidence type="ECO:0000259" key="25">
    <source>
        <dbReference type="Pfam" id="PF09792"/>
    </source>
</evidence>
<evidence type="ECO:0000256" key="3">
    <source>
        <dbReference type="ARBA" id="ARBA00004609"/>
    </source>
</evidence>
<evidence type="ECO:0000256" key="5">
    <source>
        <dbReference type="ARBA" id="ARBA00012780"/>
    </source>
</evidence>
<evidence type="ECO:0000256" key="10">
    <source>
        <dbReference type="ARBA" id="ARBA00022622"/>
    </source>
</evidence>
<keyword evidence="10" id="KW-0336">GPI-anchor</keyword>
<keyword evidence="15" id="KW-0119">Carbohydrate metabolism</keyword>
<dbReference type="GO" id="GO:0000272">
    <property type="term" value="P:polysaccharide catabolic process"/>
    <property type="evidence" value="ECO:0007669"/>
    <property type="project" value="UniProtKB-KW"/>
</dbReference>
<feature type="domain" description="Ubiquitin 3 binding protein But2 C-terminal" evidence="25">
    <location>
        <begin position="378"/>
        <end position="515"/>
    </location>
</feature>
<dbReference type="Pfam" id="PF09792">
    <property type="entry name" value="But2"/>
    <property type="match status" value="1"/>
</dbReference>
<dbReference type="InterPro" id="IPR018620">
    <property type="entry name" value="Ubiquitin3-bd_protein_But2_C"/>
</dbReference>
<dbReference type="PANTHER" id="PTHR16631">
    <property type="entry name" value="GLUCAN 1,3-BETA-GLUCOSIDASE"/>
    <property type="match status" value="1"/>
</dbReference>
<dbReference type="InterPro" id="IPR050732">
    <property type="entry name" value="Beta-glucan_modifiers"/>
</dbReference>
<evidence type="ECO:0000256" key="12">
    <source>
        <dbReference type="ARBA" id="ARBA00022801"/>
    </source>
</evidence>
<evidence type="ECO:0000256" key="2">
    <source>
        <dbReference type="ARBA" id="ARBA00004191"/>
    </source>
</evidence>
<dbReference type="GO" id="GO:0005886">
    <property type="term" value="C:plasma membrane"/>
    <property type="evidence" value="ECO:0007669"/>
    <property type="project" value="UniProtKB-SubCell"/>
</dbReference>
<keyword evidence="9" id="KW-0964">Secreted</keyword>
<comment type="function">
    <text evidence="19">Glucanases play a role in cell expansion during growth, in cell-cell fusion during mating, and in spore release during sporulation. This enzyme may be involved in beta-glucan degradation and also function biosynthetically as a transglycosylase.</text>
</comment>
<evidence type="ECO:0000256" key="7">
    <source>
        <dbReference type="ARBA" id="ARBA00022475"/>
    </source>
</evidence>
<comment type="similarity">
    <text evidence="4 22">Belongs to the glycosyl hydrolase 17 family.</text>
</comment>
<dbReference type="OrthoDB" id="77201at2759"/>
<organism evidence="26 27">
    <name type="scientific">Aulographum hederae CBS 113979</name>
    <dbReference type="NCBI Taxonomy" id="1176131"/>
    <lineage>
        <taxon>Eukaryota</taxon>
        <taxon>Fungi</taxon>
        <taxon>Dikarya</taxon>
        <taxon>Ascomycota</taxon>
        <taxon>Pezizomycotina</taxon>
        <taxon>Dothideomycetes</taxon>
        <taxon>Pleosporomycetidae</taxon>
        <taxon>Aulographales</taxon>
        <taxon>Aulographaceae</taxon>
    </lineage>
</organism>
<feature type="compositionally biased region" description="Pro residues" evidence="23">
    <location>
        <begin position="352"/>
        <end position="361"/>
    </location>
</feature>
<evidence type="ECO:0000256" key="19">
    <source>
        <dbReference type="ARBA" id="ARBA00025152"/>
    </source>
</evidence>
<evidence type="ECO:0000313" key="27">
    <source>
        <dbReference type="Proteomes" id="UP000800041"/>
    </source>
</evidence>
<keyword evidence="13" id="KW-0472">Membrane</keyword>
<reference evidence="26" key="1">
    <citation type="journal article" date="2020" name="Stud. Mycol.">
        <title>101 Dothideomycetes genomes: a test case for predicting lifestyles and emergence of pathogens.</title>
        <authorList>
            <person name="Haridas S."/>
            <person name="Albert R."/>
            <person name="Binder M."/>
            <person name="Bloem J."/>
            <person name="Labutti K."/>
            <person name="Salamov A."/>
            <person name="Andreopoulos B."/>
            <person name="Baker S."/>
            <person name="Barry K."/>
            <person name="Bills G."/>
            <person name="Bluhm B."/>
            <person name="Cannon C."/>
            <person name="Castanera R."/>
            <person name="Culley D."/>
            <person name="Daum C."/>
            <person name="Ezra D."/>
            <person name="Gonzalez J."/>
            <person name="Henrissat B."/>
            <person name="Kuo A."/>
            <person name="Liang C."/>
            <person name="Lipzen A."/>
            <person name="Lutzoni F."/>
            <person name="Magnuson J."/>
            <person name="Mondo S."/>
            <person name="Nolan M."/>
            <person name="Ohm R."/>
            <person name="Pangilinan J."/>
            <person name="Park H.-J."/>
            <person name="Ramirez L."/>
            <person name="Alfaro M."/>
            <person name="Sun H."/>
            <person name="Tritt A."/>
            <person name="Yoshinaga Y."/>
            <person name="Zwiers L.-H."/>
            <person name="Turgeon B."/>
            <person name="Goodwin S."/>
            <person name="Spatafora J."/>
            <person name="Crous P."/>
            <person name="Grigoriev I."/>
        </authorList>
    </citation>
    <scope>NUCLEOTIDE SEQUENCE</scope>
    <source>
        <strain evidence="26">CBS 113979</strain>
    </source>
</reference>
<protein>
    <recommendedName>
        <fullName evidence="6">Probable glucan endo-1,3-beta-glucosidase eglC</fullName>
        <ecNumber evidence="5">3.2.1.39</ecNumber>
    </recommendedName>
    <alternativeName>
        <fullName evidence="20">Endo-1,3-beta-glucanase eglC</fullName>
    </alternativeName>
    <alternativeName>
        <fullName evidence="21">Laminarinase eglC</fullName>
    </alternativeName>
</protein>
<dbReference type="SUPFAM" id="SSF51445">
    <property type="entry name" value="(Trans)glycosidases"/>
    <property type="match status" value="1"/>
</dbReference>
<dbReference type="GO" id="GO:0009277">
    <property type="term" value="C:fungal-type cell wall"/>
    <property type="evidence" value="ECO:0007669"/>
    <property type="project" value="TreeGrafter"/>
</dbReference>
<name>A0A6G1GNK7_9PEZI</name>
<evidence type="ECO:0000256" key="22">
    <source>
        <dbReference type="RuleBase" id="RU004335"/>
    </source>
</evidence>
<evidence type="ECO:0000256" key="13">
    <source>
        <dbReference type="ARBA" id="ARBA00023136"/>
    </source>
</evidence>
<keyword evidence="17" id="KW-0961">Cell wall biogenesis/degradation</keyword>
<keyword evidence="11 24" id="KW-0732">Signal</keyword>
<dbReference type="FunFam" id="3.20.20.80:FF:000233">
    <property type="entry name" value="Probable glucan endo-1,3-beta-glucosidase eglC"/>
    <property type="match status" value="1"/>
</dbReference>
<evidence type="ECO:0000256" key="11">
    <source>
        <dbReference type="ARBA" id="ARBA00022729"/>
    </source>
</evidence>
<feature type="compositionally biased region" description="Polar residues" evidence="23">
    <location>
        <begin position="319"/>
        <end position="344"/>
    </location>
</feature>
<evidence type="ECO:0000256" key="18">
    <source>
        <dbReference type="ARBA" id="ARBA00023326"/>
    </source>
</evidence>
<evidence type="ECO:0000256" key="15">
    <source>
        <dbReference type="ARBA" id="ARBA00023277"/>
    </source>
</evidence>
<dbReference type="Proteomes" id="UP000800041">
    <property type="component" value="Unassembled WGS sequence"/>
</dbReference>
<dbReference type="GO" id="GO:0009986">
    <property type="term" value="C:cell surface"/>
    <property type="evidence" value="ECO:0007669"/>
    <property type="project" value="TreeGrafter"/>
</dbReference>
<dbReference type="AlphaFoldDB" id="A0A6G1GNK7"/>
<evidence type="ECO:0000313" key="26">
    <source>
        <dbReference type="EMBL" id="KAF1982412.1"/>
    </source>
</evidence>
<dbReference type="PANTHER" id="PTHR16631:SF13">
    <property type="entry name" value="GLUCAN ENDO-1,3-BETA-GLUCOSIDASE EGLC-RELATED"/>
    <property type="match status" value="1"/>
</dbReference>
<dbReference type="Pfam" id="PF00332">
    <property type="entry name" value="Glyco_hydro_17"/>
    <property type="match status" value="1"/>
</dbReference>
<evidence type="ECO:0000256" key="21">
    <source>
        <dbReference type="ARBA" id="ARBA00032906"/>
    </source>
</evidence>
<dbReference type="EMBL" id="ML977184">
    <property type="protein sequence ID" value="KAF1982412.1"/>
    <property type="molecule type" value="Genomic_DNA"/>
</dbReference>